<dbReference type="Gene3D" id="2.60.40.4370">
    <property type="match status" value="1"/>
</dbReference>
<evidence type="ECO:0000313" key="3">
    <source>
        <dbReference type="EMBL" id="KAF3007547.1"/>
    </source>
</evidence>
<gene>
    <name evidence="3" type="ORF">E8E13_006632</name>
</gene>
<evidence type="ECO:0000259" key="2">
    <source>
        <dbReference type="Pfam" id="PF10419"/>
    </source>
</evidence>
<feature type="compositionally biased region" description="Polar residues" evidence="1">
    <location>
        <begin position="296"/>
        <end position="305"/>
    </location>
</feature>
<feature type="compositionally biased region" description="Basic and acidic residues" evidence="1">
    <location>
        <begin position="36"/>
        <end position="47"/>
    </location>
</feature>
<dbReference type="Pfam" id="PF10419">
    <property type="entry name" value="TFIIIC_sub6"/>
    <property type="match status" value="1"/>
</dbReference>
<feature type="region of interest" description="Disordered" evidence="1">
    <location>
        <begin position="27"/>
        <end position="82"/>
    </location>
</feature>
<feature type="compositionally biased region" description="Basic and acidic residues" evidence="1">
    <location>
        <begin position="381"/>
        <end position="395"/>
    </location>
</feature>
<feature type="compositionally biased region" description="Polar residues" evidence="1">
    <location>
        <begin position="250"/>
        <end position="266"/>
    </location>
</feature>
<evidence type="ECO:0000256" key="1">
    <source>
        <dbReference type="SAM" id="MobiDB-lite"/>
    </source>
</evidence>
<dbReference type="OrthoDB" id="1877767at2759"/>
<feature type="compositionally biased region" description="Basic and acidic residues" evidence="1">
    <location>
        <begin position="283"/>
        <end position="295"/>
    </location>
</feature>
<feature type="compositionally biased region" description="Low complexity" evidence="1">
    <location>
        <begin position="506"/>
        <end position="518"/>
    </location>
</feature>
<protein>
    <recommendedName>
        <fullName evidence="2">Transcription factor TFIIIC triple barrel domain-containing protein</fullName>
    </recommendedName>
</protein>
<dbReference type="InterPro" id="IPR019481">
    <property type="entry name" value="TFIIIC_triple_barrel"/>
</dbReference>
<proteinExistence type="predicted"/>
<keyword evidence="4" id="KW-1185">Reference proteome</keyword>
<sequence>MAAPADDEWEYEYDDVETEDFYIPIDMSNVPKGQKHAQDHTDSERRMGHPTLLKSRLRALDRQRERNQQQDASTVDNANAEEPALTGEAQIIGLHTENPLVMYNGQLLSLQWAATVGTDMFFSKPDPDAASDKSPLRAMPDVDLLAMSSAKLIARVGRLRPKDELFHDAAVAEGTAVQNAENVQEPATVSEAPPNSFLARLNAAKARKGESSRLALSMSGDEARLVATSADVVPNAAQDTVQDGDDTAMGDNQSDFKPVQTVTTPAWSRLPCGIDEPPSQSKEYADPEPSGRKSTFETTRQTPAAASSEKDKSSQPMPEIQLTMPTPSFSIRSTSRKSSGKAVLRTTPLDLGGPSPFSKPNHPEHDPEGRQLDSYFGWVDSDEKRREQDADERQPRFSIPVYYDSSTEGGKSPEEEHRLEFDQHGQTAQDRLNNDLYGTETGHDTQERAGPPILSSLKRITRRSKTMPTRDATSPSTKAAVDGTSITSPPPEWLPHIAALQRPYVDDTTSTRTTPPDSCAWKPREPLSPIGPQAPPQPQPQHETPIDATADSSTQSGPGPDEARLAAVQSKRASFSSSDDSIHVDAKSSARCPVRRERRRKSVLFAPSDFEGPLLRGKGAGGVKRLPGSGERDVMAEEKESEEGA</sequence>
<feature type="compositionally biased region" description="Basic and acidic residues" evidence="1">
    <location>
        <begin position="58"/>
        <end position="68"/>
    </location>
</feature>
<feature type="region of interest" description="Disordered" evidence="1">
    <location>
        <begin position="235"/>
        <end position="645"/>
    </location>
</feature>
<feature type="domain" description="Transcription factor TFIIIC triple barrel" evidence="2">
    <location>
        <begin position="17"/>
        <end position="155"/>
    </location>
</feature>
<comment type="caution">
    <text evidence="3">The sequence shown here is derived from an EMBL/GenBank/DDBJ whole genome shotgun (WGS) entry which is preliminary data.</text>
</comment>
<feature type="compositionally biased region" description="Basic and acidic residues" evidence="1">
    <location>
        <begin position="411"/>
        <end position="423"/>
    </location>
</feature>
<name>A0A9P4TJS1_CURKU</name>
<feature type="compositionally biased region" description="Basic and acidic residues" evidence="1">
    <location>
        <begin position="361"/>
        <end position="371"/>
    </location>
</feature>
<evidence type="ECO:0000313" key="4">
    <source>
        <dbReference type="Proteomes" id="UP000801428"/>
    </source>
</evidence>
<dbReference type="EMBL" id="SWKU01000004">
    <property type="protein sequence ID" value="KAF3007547.1"/>
    <property type="molecule type" value="Genomic_DNA"/>
</dbReference>
<reference evidence="3" key="1">
    <citation type="submission" date="2019-04" db="EMBL/GenBank/DDBJ databases">
        <title>Sequencing of skin fungus with MAO and IRED activity.</title>
        <authorList>
            <person name="Marsaioli A.J."/>
            <person name="Bonatto J.M.C."/>
            <person name="Reis Junior O."/>
        </authorList>
    </citation>
    <scope>NUCLEOTIDE SEQUENCE</scope>
    <source>
        <strain evidence="3">30M1</strain>
    </source>
</reference>
<organism evidence="3 4">
    <name type="scientific">Curvularia kusanoi</name>
    <name type="common">Cochliobolus kusanoi</name>
    <dbReference type="NCBI Taxonomy" id="90978"/>
    <lineage>
        <taxon>Eukaryota</taxon>
        <taxon>Fungi</taxon>
        <taxon>Dikarya</taxon>
        <taxon>Ascomycota</taxon>
        <taxon>Pezizomycotina</taxon>
        <taxon>Dothideomycetes</taxon>
        <taxon>Pleosporomycetidae</taxon>
        <taxon>Pleosporales</taxon>
        <taxon>Pleosporineae</taxon>
        <taxon>Pleosporaceae</taxon>
        <taxon>Curvularia</taxon>
    </lineage>
</organism>
<dbReference type="Proteomes" id="UP000801428">
    <property type="component" value="Unassembled WGS sequence"/>
</dbReference>
<dbReference type="AlphaFoldDB" id="A0A9P4TJS1"/>
<accession>A0A9P4TJS1</accession>